<dbReference type="GO" id="GO:0035091">
    <property type="term" value="F:phosphatidylinositol binding"/>
    <property type="evidence" value="ECO:0007669"/>
    <property type="project" value="TreeGrafter"/>
</dbReference>
<dbReference type="SMART" id="SM00064">
    <property type="entry name" value="FYVE"/>
    <property type="match status" value="1"/>
</dbReference>
<keyword evidence="3" id="KW-0862">Zinc</keyword>
<feature type="region of interest" description="Disordered" evidence="5">
    <location>
        <begin position="1"/>
        <end position="43"/>
    </location>
</feature>
<evidence type="ECO:0000256" key="5">
    <source>
        <dbReference type="SAM" id="MobiDB-lite"/>
    </source>
</evidence>
<keyword evidence="8" id="KW-1185">Reference proteome</keyword>
<dbReference type="PANTHER" id="PTHR15629:SF43">
    <property type="entry name" value="RING_FYVE_PHD-TYPE ZINC FINGER FAMILY PROTEIN"/>
    <property type="match status" value="1"/>
</dbReference>
<dbReference type="AlphaFoldDB" id="A0AAV5BWT1"/>
<dbReference type="PANTHER" id="PTHR15629">
    <property type="entry name" value="SH3YL1 PROTEIN"/>
    <property type="match status" value="1"/>
</dbReference>
<evidence type="ECO:0000256" key="2">
    <source>
        <dbReference type="ARBA" id="ARBA00022771"/>
    </source>
</evidence>
<dbReference type="PROSITE" id="PS50178">
    <property type="entry name" value="ZF_FYVE"/>
    <property type="match status" value="1"/>
</dbReference>
<evidence type="ECO:0000256" key="4">
    <source>
        <dbReference type="PROSITE-ProRule" id="PRU00091"/>
    </source>
</evidence>
<feature type="compositionally biased region" description="Basic and acidic residues" evidence="5">
    <location>
        <begin position="26"/>
        <end position="35"/>
    </location>
</feature>
<protein>
    <recommendedName>
        <fullName evidence="6">FYVE-type domain-containing protein</fullName>
    </recommendedName>
</protein>
<dbReference type="Proteomes" id="UP001054889">
    <property type="component" value="Unassembled WGS sequence"/>
</dbReference>
<dbReference type="GO" id="GO:0008270">
    <property type="term" value="F:zinc ion binding"/>
    <property type="evidence" value="ECO:0007669"/>
    <property type="project" value="UniProtKB-KW"/>
</dbReference>
<dbReference type="InterPro" id="IPR011011">
    <property type="entry name" value="Znf_FYVE_PHD"/>
</dbReference>
<dbReference type="InterPro" id="IPR007461">
    <property type="entry name" value="Ysc84_actin-binding"/>
</dbReference>
<evidence type="ECO:0000256" key="1">
    <source>
        <dbReference type="ARBA" id="ARBA00022723"/>
    </source>
</evidence>
<dbReference type="FunFam" id="3.30.40.10:FF:000151">
    <property type="entry name" value="Zinc finger family protein"/>
    <property type="match status" value="1"/>
</dbReference>
<organism evidence="7 8">
    <name type="scientific">Eleusine coracana subsp. coracana</name>
    <dbReference type="NCBI Taxonomy" id="191504"/>
    <lineage>
        <taxon>Eukaryota</taxon>
        <taxon>Viridiplantae</taxon>
        <taxon>Streptophyta</taxon>
        <taxon>Embryophyta</taxon>
        <taxon>Tracheophyta</taxon>
        <taxon>Spermatophyta</taxon>
        <taxon>Magnoliopsida</taxon>
        <taxon>Liliopsida</taxon>
        <taxon>Poales</taxon>
        <taxon>Poaceae</taxon>
        <taxon>PACMAD clade</taxon>
        <taxon>Chloridoideae</taxon>
        <taxon>Cynodonteae</taxon>
        <taxon>Eleusininae</taxon>
        <taxon>Eleusine</taxon>
    </lineage>
</organism>
<proteinExistence type="predicted"/>
<evidence type="ECO:0000259" key="6">
    <source>
        <dbReference type="PROSITE" id="PS50178"/>
    </source>
</evidence>
<comment type="caution">
    <text evidence="7">The sequence shown here is derived from an EMBL/GenBank/DDBJ whole genome shotgun (WGS) entry which is preliminary data.</text>
</comment>
<reference evidence="7" key="1">
    <citation type="journal article" date="2018" name="DNA Res.">
        <title>Multiple hybrid de novo genome assembly of finger millet, an orphan allotetraploid crop.</title>
        <authorList>
            <person name="Hatakeyama M."/>
            <person name="Aluri S."/>
            <person name="Balachadran M.T."/>
            <person name="Sivarajan S.R."/>
            <person name="Patrignani A."/>
            <person name="Gruter S."/>
            <person name="Poveda L."/>
            <person name="Shimizu-Inatsugi R."/>
            <person name="Baeten J."/>
            <person name="Francoijs K.J."/>
            <person name="Nataraja K.N."/>
            <person name="Reddy Y.A.N."/>
            <person name="Phadnis S."/>
            <person name="Ravikumar R.L."/>
            <person name="Schlapbach R."/>
            <person name="Sreeman S.M."/>
            <person name="Shimizu K.K."/>
        </authorList>
    </citation>
    <scope>NUCLEOTIDE SEQUENCE</scope>
</reference>
<dbReference type="EMBL" id="BQKI01000003">
    <property type="protein sequence ID" value="GJM90681.1"/>
    <property type="molecule type" value="Genomic_DNA"/>
</dbReference>
<dbReference type="InterPro" id="IPR000306">
    <property type="entry name" value="Znf_FYVE"/>
</dbReference>
<gene>
    <name evidence="7" type="primary">ga06984</name>
    <name evidence="7" type="ORF">PR202_ga06984</name>
</gene>
<evidence type="ECO:0000313" key="7">
    <source>
        <dbReference type="EMBL" id="GJM90681.1"/>
    </source>
</evidence>
<accession>A0AAV5BWT1</accession>
<sequence length="488" mass="52211">MAGAERPYPPIDHLPGPGSGSFGEAGARDSPARWDDDGDGVEGLAGLNIFDQEVDERPAENSVSSHPDNCYTANANGCGSEDATKNLLEKEPGKHSVYGDPIHEHTGIWVPVSVPPMTEKDREEWHRGFGHNRNAGYFPEEEFSWDLDEDNKEMTMWDVFAEMVVAAKDKMISAASFDLGNCGMSVVSTFFLQEAWKDMAQTLADTNSGIATELLETEPTKWLPDSAANSCMLCGVRFHPIMCSRHHCRFCGGVFCSGCSKGRSLMPPKFMTSEPQRVCDVCGVRLESIQPYLMNEVGRLKPEKAIPDAILKQAKGLAIVTVAKVGMMVTYKVGTGLVIARRADGSWSPPSAISTCGIGYGAQAGGEIADFIIVLRNTDAIKTFSGKAHLSVGAGVSASAGHLGRVAEADFRAGDGGYAACYTYSCSKGAFVGCAFNGSIVSTRDNENARFYGGPVKGSDILLGSMARPPAASPLYKALSELFDKIGK</sequence>
<dbReference type="SUPFAM" id="SSF57903">
    <property type="entry name" value="FYVE/PHD zinc finger"/>
    <property type="match status" value="1"/>
</dbReference>
<dbReference type="CDD" id="cd11526">
    <property type="entry name" value="SYLF_FYVE"/>
    <property type="match status" value="1"/>
</dbReference>
<name>A0AAV5BWT1_ELECO</name>
<keyword evidence="2 4" id="KW-0863">Zinc-finger</keyword>
<keyword evidence="1" id="KW-0479">Metal-binding</keyword>
<dbReference type="Pfam" id="PF04366">
    <property type="entry name" value="Ysc84"/>
    <property type="match status" value="1"/>
</dbReference>
<evidence type="ECO:0000313" key="8">
    <source>
        <dbReference type="Proteomes" id="UP001054889"/>
    </source>
</evidence>
<dbReference type="InterPro" id="IPR013083">
    <property type="entry name" value="Znf_RING/FYVE/PHD"/>
</dbReference>
<dbReference type="Pfam" id="PF01363">
    <property type="entry name" value="FYVE"/>
    <property type="match status" value="1"/>
</dbReference>
<reference evidence="7" key="2">
    <citation type="submission" date="2021-12" db="EMBL/GenBank/DDBJ databases">
        <title>Resequencing data analysis of finger millet.</title>
        <authorList>
            <person name="Hatakeyama M."/>
            <person name="Aluri S."/>
            <person name="Balachadran M.T."/>
            <person name="Sivarajan S.R."/>
            <person name="Poveda L."/>
            <person name="Shimizu-Inatsugi R."/>
            <person name="Schlapbach R."/>
            <person name="Sreeman S.M."/>
            <person name="Shimizu K.K."/>
        </authorList>
    </citation>
    <scope>NUCLEOTIDE SEQUENCE</scope>
</reference>
<evidence type="ECO:0000256" key="3">
    <source>
        <dbReference type="ARBA" id="ARBA00022833"/>
    </source>
</evidence>
<dbReference type="InterPro" id="IPR051702">
    <property type="entry name" value="SH3_domain_YSC84-like"/>
</dbReference>
<feature type="domain" description="FYVE-type" evidence="6">
    <location>
        <begin position="225"/>
        <end position="287"/>
    </location>
</feature>
<dbReference type="InterPro" id="IPR017455">
    <property type="entry name" value="Znf_FYVE-rel"/>
</dbReference>
<dbReference type="Gene3D" id="3.30.40.10">
    <property type="entry name" value="Zinc/RING finger domain, C3HC4 (zinc finger)"/>
    <property type="match status" value="1"/>
</dbReference>